<evidence type="ECO:0000313" key="2">
    <source>
        <dbReference type="EMBL" id="GGE75215.1"/>
    </source>
</evidence>
<evidence type="ECO:0000256" key="1">
    <source>
        <dbReference type="SAM" id="Coils"/>
    </source>
</evidence>
<evidence type="ECO:0000313" key="3">
    <source>
        <dbReference type="Proteomes" id="UP000605259"/>
    </source>
</evidence>
<comment type="caution">
    <text evidence="2">The sequence shown here is derived from an EMBL/GenBank/DDBJ whole genome shotgun (WGS) entry which is preliminary data.</text>
</comment>
<keyword evidence="3" id="KW-1185">Reference proteome</keyword>
<dbReference type="AlphaFoldDB" id="A0A917AVC9"/>
<protein>
    <submittedName>
        <fullName evidence="2">Transcriptional regulator</fullName>
    </submittedName>
</protein>
<gene>
    <name evidence="2" type="primary">rsfA</name>
    <name evidence="2" type="ORF">GCM10007140_26330</name>
</gene>
<dbReference type="NCBIfam" id="TIGR02894">
    <property type="entry name" value="DNA_bind_RsfA"/>
    <property type="match status" value="1"/>
</dbReference>
<dbReference type="Pfam" id="PF13921">
    <property type="entry name" value="Myb_DNA-bind_6"/>
    <property type="match status" value="1"/>
</dbReference>
<dbReference type="RefSeq" id="WP_188388948.1">
    <property type="nucleotide sequence ID" value="NZ_BMFK01000002.1"/>
</dbReference>
<organism evidence="2 3">
    <name type="scientific">Priestia taiwanensis</name>
    <dbReference type="NCBI Taxonomy" id="1347902"/>
    <lineage>
        <taxon>Bacteria</taxon>
        <taxon>Bacillati</taxon>
        <taxon>Bacillota</taxon>
        <taxon>Bacilli</taxon>
        <taxon>Bacillales</taxon>
        <taxon>Bacillaceae</taxon>
        <taxon>Priestia</taxon>
    </lineage>
</organism>
<feature type="coiled-coil region" evidence="1">
    <location>
        <begin position="139"/>
        <end position="180"/>
    </location>
</feature>
<reference evidence="2" key="1">
    <citation type="journal article" date="2014" name="Int. J. Syst. Evol. Microbiol.">
        <title>Complete genome sequence of Corynebacterium casei LMG S-19264T (=DSM 44701T), isolated from a smear-ripened cheese.</title>
        <authorList>
            <consortium name="US DOE Joint Genome Institute (JGI-PGF)"/>
            <person name="Walter F."/>
            <person name="Albersmeier A."/>
            <person name="Kalinowski J."/>
            <person name="Ruckert C."/>
        </authorList>
    </citation>
    <scope>NUCLEOTIDE SEQUENCE</scope>
    <source>
        <strain evidence="2">CGMCC 1.12698</strain>
    </source>
</reference>
<dbReference type="Proteomes" id="UP000605259">
    <property type="component" value="Unassembled WGS sequence"/>
</dbReference>
<name>A0A917AVC9_9BACI</name>
<dbReference type="EMBL" id="BMFK01000002">
    <property type="protein sequence ID" value="GGE75215.1"/>
    <property type="molecule type" value="Genomic_DNA"/>
</dbReference>
<dbReference type="InterPro" id="IPR014243">
    <property type="entry name" value="RsfA-like"/>
</dbReference>
<keyword evidence="1" id="KW-0175">Coiled coil</keyword>
<reference evidence="2" key="2">
    <citation type="submission" date="2020-09" db="EMBL/GenBank/DDBJ databases">
        <authorList>
            <person name="Sun Q."/>
            <person name="Zhou Y."/>
        </authorList>
    </citation>
    <scope>NUCLEOTIDE SEQUENCE</scope>
    <source>
        <strain evidence="2">CGMCC 1.12698</strain>
    </source>
</reference>
<dbReference type="PANTHER" id="PTHR41302">
    <property type="entry name" value="PRESPORE-SPECIFIC TRANSCRIPTIONAL REGULATOR RSFA-RELATED"/>
    <property type="match status" value="1"/>
</dbReference>
<sequence length="221" mass="25687">MSKVRQDAWSHEDDVLLAETVLHFIREGNTQLKAFDEVGDKLNRTSAACGFRWNAEIRQQYEQAIAVAKKQRKEKKRAITTNKKSNPTRSLLSVLHQPTISYEEVPTEITPATPLIAPTLTMDDVISFLQTMQNEHASTQQLYEENMVLKQENKKLKQEYEQLQHRYAMLTEQQNGIQEDYEALMKIMDRARKLVLFEDNEDRMAPIFKMDKNGNLEIVSN</sequence>
<proteinExistence type="predicted"/>
<dbReference type="PANTHER" id="PTHR41302:SF1">
    <property type="entry name" value="PRESPORE-SPECIFIC TRANSCRIPTIONAL REGULATOR RSFA"/>
    <property type="match status" value="1"/>
</dbReference>
<accession>A0A917AVC9</accession>